<feature type="signal peptide" evidence="5">
    <location>
        <begin position="1"/>
        <end position="19"/>
    </location>
</feature>
<dbReference type="PANTHER" id="PTHR21700:SF46">
    <property type="entry name" value="TRANSTHYRETIN-LIKE PROTEIN 52"/>
    <property type="match status" value="1"/>
</dbReference>
<name>A0A183VD08_TOXCA</name>
<dbReference type="Proteomes" id="UP000050794">
    <property type="component" value="Unassembled WGS sequence"/>
</dbReference>
<evidence type="ECO:0000313" key="6">
    <source>
        <dbReference type="EMBL" id="VDM49949.1"/>
    </source>
</evidence>
<accession>A0A183VD08</accession>
<gene>
    <name evidence="6" type="ORF">TCNE_LOCUS18628</name>
</gene>
<reference evidence="8" key="1">
    <citation type="submission" date="2016-06" db="UniProtKB">
        <authorList>
            <consortium name="WormBaseParasite"/>
        </authorList>
    </citation>
    <scope>IDENTIFICATION</scope>
</reference>
<evidence type="ECO:0000256" key="2">
    <source>
        <dbReference type="ARBA" id="ARBA00010112"/>
    </source>
</evidence>
<dbReference type="Gene3D" id="2.60.40.3330">
    <property type="match status" value="1"/>
</dbReference>
<keyword evidence="3" id="KW-0964">Secreted</keyword>
<dbReference type="PANTHER" id="PTHR21700">
    <property type="entry name" value="TRANSTHYRETIN-LIKE FAMILY PROTEIN-RELATED"/>
    <property type="match status" value="1"/>
</dbReference>
<sequence length="139" mass="15758">MFIIQCSLILTLLTAAVKSRTRCVRVRGIVSCVTNTNLARNIQVTLYDRDDLPWETDDLMGKNITDANGSFFVEGCGYDFGFWNDPDPFILITHGCPSSAQLSNHHLVSRKTMYEFSCCNRLDFVKYPALCSKSNVQQY</sequence>
<proteinExistence type="inferred from homology"/>
<organism evidence="7 8">
    <name type="scientific">Toxocara canis</name>
    <name type="common">Canine roundworm</name>
    <dbReference type="NCBI Taxonomy" id="6265"/>
    <lineage>
        <taxon>Eukaryota</taxon>
        <taxon>Metazoa</taxon>
        <taxon>Ecdysozoa</taxon>
        <taxon>Nematoda</taxon>
        <taxon>Chromadorea</taxon>
        <taxon>Rhabditida</taxon>
        <taxon>Spirurina</taxon>
        <taxon>Ascaridomorpha</taxon>
        <taxon>Ascaridoidea</taxon>
        <taxon>Toxocaridae</taxon>
        <taxon>Toxocara</taxon>
    </lineage>
</organism>
<feature type="chain" id="PRO_5044553739" evidence="5">
    <location>
        <begin position="20"/>
        <end position="139"/>
    </location>
</feature>
<dbReference type="Pfam" id="PF01060">
    <property type="entry name" value="TTR-52"/>
    <property type="match status" value="1"/>
</dbReference>
<dbReference type="InterPro" id="IPR001534">
    <property type="entry name" value="Transthyretin-like"/>
</dbReference>
<dbReference type="GO" id="GO:0009986">
    <property type="term" value="C:cell surface"/>
    <property type="evidence" value="ECO:0007669"/>
    <property type="project" value="InterPro"/>
</dbReference>
<keyword evidence="4 5" id="KW-0732">Signal</keyword>
<dbReference type="WBParaSite" id="TCNE_0001863201-mRNA-1">
    <property type="protein sequence ID" value="TCNE_0001863201-mRNA-1"/>
    <property type="gene ID" value="TCNE_0001863201"/>
</dbReference>
<keyword evidence="7" id="KW-1185">Reference proteome</keyword>
<evidence type="ECO:0000256" key="4">
    <source>
        <dbReference type="ARBA" id="ARBA00022729"/>
    </source>
</evidence>
<comment type="subcellular location">
    <subcellularLocation>
        <location evidence="1">Secreted</location>
    </subcellularLocation>
</comment>
<dbReference type="GO" id="GO:0005576">
    <property type="term" value="C:extracellular region"/>
    <property type="evidence" value="ECO:0007669"/>
    <property type="project" value="UniProtKB-SubCell"/>
</dbReference>
<dbReference type="AlphaFoldDB" id="A0A183VD08"/>
<evidence type="ECO:0000256" key="5">
    <source>
        <dbReference type="SAM" id="SignalP"/>
    </source>
</evidence>
<evidence type="ECO:0000313" key="8">
    <source>
        <dbReference type="WBParaSite" id="TCNE_0001863201-mRNA-1"/>
    </source>
</evidence>
<evidence type="ECO:0000313" key="7">
    <source>
        <dbReference type="Proteomes" id="UP000050794"/>
    </source>
</evidence>
<dbReference type="EMBL" id="UYWY01025754">
    <property type="protein sequence ID" value="VDM49949.1"/>
    <property type="molecule type" value="Genomic_DNA"/>
</dbReference>
<evidence type="ECO:0000256" key="1">
    <source>
        <dbReference type="ARBA" id="ARBA00004613"/>
    </source>
</evidence>
<comment type="similarity">
    <text evidence="2">Belongs to the nematode transthyretin-like family.</text>
</comment>
<reference evidence="6 7" key="2">
    <citation type="submission" date="2018-11" db="EMBL/GenBank/DDBJ databases">
        <authorList>
            <consortium name="Pathogen Informatics"/>
        </authorList>
    </citation>
    <scope>NUCLEOTIDE SEQUENCE [LARGE SCALE GENOMIC DNA]</scope>
</reference>
<evidence type="ECO:0000256" key="3">
    <source>
        <dbReference type="ARBA" id="ARBA00022525"/>
    </source>
</evidence>
<protein>
    <submittedName>
        <fullName evidence="8">Transthyretin-like family protein</fullName>
    </submittedName>
</protein>
<dbReference type="InterPro" id="IPR038479">
    <property type="entry name" value="Transthyretin-like_sf"/>
</dbReference>